<keyword evidence="6" id="KW-1185">Reference proteome</keyword>
<dbReference type="Proteomes" id="UP001207918">
    <property type="component" value="Unassembled WGS sequence"/>
</dbReference>
<dbReference type="InterPro" id="IPR001099">
    <property type="entry name" value="Chalcone/stilbene_synt_N"/>
</dbReference>
<feature type="domain" description="Chalcone/stilbene synthase N-terminal" evidence="3">
    <location>
        <begin position="8"/>
        <end position="214"/>
    </location>
</feature>
<accession>A0ABT3PNL2</accession>
<evidence type="ECO:0000313" key="5">
    <source>
        <dbReference type="EMBL" id="MCW9707442.1"/>
    </source>
</evidence>
<dbReference type="EMBL" id="JAGGJA010000007">
    <property type="protein sequence ID" value="MCW9707442.1"/>
    <property type="molecule type" value="Genomic_DNA"/>
</dbReference>
<evidence type="ECO:0000313" key="6">
    <source>
        <dbReference type="Proteomes" id="UP001207918"/>
    </source>
</evidence>
<protein>
    <submittedName>
        <fullName evidence="5">Type III polyketide synthase</fullName>
    </submittedName>
</protein>
<dbReference type="Pfam" id="PF02797">
    <property type="entry name" value="Chal_sti_synt_C"/>
    <property type="match status" value="1"/>
</dbReference>
<gene>
    <name evidence="5" type="ORF">J6I44_11300</name>
</gene>
<comment type="similarity">
    <text evidence="1">Belongs to the thiolase-like superfamily. Chalcone/stilbene synthases family.</text>
</comment>
<proteinExistence type="inferred from homology"/>
<dbReference type="Pfam" id="PF00195">
    <property type="entry name" value="Chal_sti_synt_N"/>
    <property type="match status" value="1"/>
</dbReference>
<sequence>MAAYIHNIATVVPERSYRQDFLREQMKKYIGQRDISRHIIHRIYAKSGIKKRHTVIDDFRANGDPRVFFQQDGSLSTPSTGKRNQLYIEKAKPLWVKTARKTIEENPSVNKTDITHIITVSCTGFFAPEPGFEIIKELNLSSSTERFHLGFMGCFAAFPAMKMAQSFCAAQPDANVLIVCLELCTLHLQNSEATDHLISASVFADGAAGLIVSARQPVKRALKLEHFSTTIAEETEEDMAWTIGDTGFEMVLSSYVPDLIKSNLSDAIQPLLEAYHISLADINRWAVHPGGRAILDKVHQSCNLQPEQLAASRKVLANYGNMSSATILFVLKELLDSTEENNKTTTLALAFGPGLTIESALLTTTDPA</sequence>
<dbReference type="PANTHER" id="PTHR11877">
    <property type="entry name" value="HYDROXYMETHYLGLUTARYL-COA SYNTHASE"/>
    <property type="match status" value="1"/>
</dbReference>
<name>A0ABT3PNL2_9BACT</name>
<reference evidence="5 6" key="1">
    <citation type="submission" date="2021-03" db="EMBL/GenBank/DDBJ databases">
        <title>Aliifodinibius sp. nov., a new bacterium isolated from saline soil.</title>
        <authorList>
            <person name="Galisteo C."/>
            <person name="De La Haba R."/>
            <person name="Sanchez-Porro C."/>
            <person name="Ventosa A."/>
        </authorList>
    </citation>
    <scope>NUCLEOTIDE SEQUENCE [LARGE SCALE GENOMIC DNA]</scope>
    <source>
        <strain evidence="5 6">1BSP15-2V2</strain>
    </source>
</reference>
<evidence type="ECO:0000259" key="4">
    <source>
        <dbReference type="Pfam" id="PF02797"/>
    </source>
</evidence>
<dbReference type="InterPro" id="IPR011141">
    <property type="entry name" value="Polyketide_synthase_type-III"/>
</dbReference>
<evidence type="ECO:0000256" key="2">
    <source>
        <dbReference type="ARBA" id="ARBA00022679"/>
    </source>
</evidence>
<feature type="domain" description="Chalcone/stilbene synthase C-terminal" evidence="4">
    <location>
        <begin position="229"/>
        <end position="363"/>
    </location>
</feature>
<dbReference type="Gene3D" id="3.40.47.10">
    <property type="match status" value="2"/>
</dbReference>
<organism evidence="5 6">
    <name type="scientific">Fodinibius salsisoli</name>
    <dbReference type="NCBI Taxonomy" id="2820877"/>
    <lineage>
        <taxon>Bacteria</taxon>
        <taxon>Pseudomonadati</taxon>
        <taxon>Balneolota</taxon>
        <taxon>Balneolia</taxon>
        <taxon>Balneolales</taxon>
        <taxon>Balneolaceae</taxon>
        <taxon>Fodinibius</taxon>
    </lineage>
</organism>
<keyword evidence="2" id="KW-0808">Transferase</keyword>
<evidence type="ECO:0000259" key="3">
    <source>
        <dbReference type="Pfam" id="PF00195"/>
    </source>
</evidence>
<dbReference type="PIRSF" id="PIRSF000451">
    <property type="entry name" value="PKS_III"/>
    <property type="match status" value="1"/>
</dbReference>
<comment type="caution">
    <text evidence="5">The sequence shown here is derived from an EMBL/GenBank/DDBJ whole genome shotgun (WGS) entry which is preliminary data.</text>
</comment>
<dbReference type="InterPro" id="IPR012328">
    <property type="entry name" value="Chalcone/stilbene_synt_C"/>
</dbReference>
<evidence type="ECO:0000256" key="1">
    <source>
        <dbReference type="ARBA" id="ARBA00005531"/>
    </source>
</evidence>
<dbReference type="PANTHER" id="PTHR11877:SF46">
    <property type="entry name" value="TYPE III POLYKETIDE SYNTHASE A"/>
    <property type="match status" value="1"/>
</dbReference>
<dbReference type="InterPro" id="IPR016039">
    <property type="entry name" value="Thiolase-like"/>
</dbReference>
<dbReference type="SUPFAM" id="SSF53901">
    <property type="entry name" value="Thiolase-like"/>
    <property type="match status" value="1"/>
</dbReference>
<dbReference type="CDD" id="cd00831">
    <property type="entry name" value="CHS_like"/>
    <property type="match status" value="1"/>
</dbReference>